<name>A0A7Z0KZ14_9RHOB</name>
<sequence length="141" mass="14719">MNLDTVTPAAFGRSLRGVGVNLLCRDVRAVARFAAQVLGLGVHRLGDDFALLAHEGTLIQLHSDRSFRAHPLMGLVPEAGARGGGVQVYLFGLDPDAACSRAAAHDALVLEPPADKPHGLREATILSPEGHAFSPAVVSAL</sequence>
<dbReference type="InterPro" id="IPR029068">
    <property type="entry name" value="Glyas_Bleomycin-R_OHBP_Dase"/>
</dbReference>
<proteinExistence type="predicted"/>
<dbReference type="EMBL" id="JACBXS010000024">
    <property type="protein sequence ID" value="NYS25760.1"/>
    <property type="molecule type" value="Genomic_DNA"/>
</dbReference>
<comment type="caution">
    <text evidence="1">The sequence shown here is derived from an EMBL/GenBank/DDBJ whole genome shotgun (WGS) entry which is preliminary data.</text>
</comment>
<reference evidence="1 2" key="1">
    <citation type="journal article" date="2000" name="Arch. Microbiol.">
        <title>Rhodobaca bogoriensis gen. nov. and sp. nov., an alkaliphilic purple nonsulfur bacterium from African Rift Valley soda lakes.</title>
        <authorList>
            <person name="Milford A.D."/>
            <person name="Achenbach L.A."/>
            <person name="Jung D.O."/>
            <person name="Madigan M.T."/>
        </authorList>
    </citation>
    <scope>NUCLEOTIDE SEQUENCE [LARGE SCALE GENOMIC DNA]</scope>
    <source>
        <strain evidence="1 2">2376</strain>
    </source>
</reference>
<dbReference type="AlphaFoldDB" id="A0A7Z0KZ14"/>
<dbReference type="Proteomes" id="UP000529417">
    <property type="component" value="Unassembled WGS sequence"/>
</dbReference>
<evidence type="ECO:0000313" key="1">
    <source>
        <dbReference type="EMBL" id="NYS25760.1"/>
    </source>
</evidence>
<dbReference type="Gene3D" id="3.10.180.10">
    <property type="entry name" value="2,3-Dihydroxybiphenyl 1,2-Dioxygenase, domain 1"/>
    <property type="match status" value="1"/>
</dbReference>
<gene>
    <name evidence="1" type="ORF">HUK65_12230</name>
</gene>
<keyword evidence="2" id="KW-1185">Reference proteome</keyword>
<protein>
    <submittedName>
        <fullName evidence="1">Glyoxalase</fullName>
    </submittedName>
</protein>
<organism evidence="1 2">
    <name type="scientific">Rhabdonatronobacter sediminivivens</name>
    <dbReference type="NCBI Taxonomy" id="2743469"/>
    <lineage>
        <taxon>Bacteria</taxon>
        <taxon>Pseudomonadati</taxon>
        <taxon>Pseudomonadota</taxon>
        <taxon>Alphaproteobacteria</taxon>
        <taxon>Rhodobacterales</taxon>
        <taxon>Paracoccaceae</taxon>
        <taxon>Rhabdonatronobacter</taxon>
    </lineage>
</organism>
<accession>A0A7Z0KZ14</accession>
<evidence type="ECO:0000313" key="2">
    <source>
        <dbReference type="Proteomes" id="UP000529417"/>
    </source>
</evidence>
<dbReference type="SUPFAM" id="SSF54593">
    <property type="entry name" value="Glyoxalase/Bleomycin resistance protein/Dihydroxybiphenyl dioxygenase"/>
    <property type="match status" value="1"/>
</dbReference>